<reference evidence="6" key="2">
    <citation type="submission" date="2025-08" db="UniProtKB">
        <authorList>
            <consortium name="RefSeq"/>
        </authorList>
    </citation>
    <scope>IDENTIFICATION</scope>
    <source>
        <tissue evidence="6">Young leaves</tissue>
    </source>
</reference>
<keyword evidence="5" id="KW-1185">Reference proteome</keyword>
<dbReference type="PANTHER" id="PTHR34122">
    <property type="entry name" value="EXPRESSED PROTEIN-RELATED"/>
    <property type="match status" value="1"/>
</dbReference>
<protein>
    <submittedName>
        <fullName evidence="6">Uncharacterized protein LOC113872643 isoform X1</fullName>
    </submittedName>
</protein>
<evidence type="ECO:0000256" key="3">
    <source>
        <dbReference type="SAM" id="MobiDB-lite"/>
    </source>
</evidence>
<dbReference type="PANTHER" id="PTHR34122:SF1">
    <property type="entry name" value="EXPRESSED PROTEIN"/>
    <property type="match status" value="1"/>
</dbReference>
<dbReference type="AlphaFoldDB" id="A0A8B8MG33"/>
<feature type="region of interest" description="Disordered" evidence="3">
    <location>
        <begin position="300"/>
        <end position="331"/>
    </location>
</feature>
<feature type="region of interest" description="Disordered" evidence="3">
    <location>
        <begin position="198"/>
        <end position="226"/>
    </location>
</feature>
<feature type="compositionally biased region" description="Acidic residues" evidence="3">
    <location>
        <begin position="201"/>
        <end position="217"/>
    </location>
</feature>
<evidence type="ECO:0000256" key="1">
    <source>
        <dbReference type="ARBA" id="ARBA00023242"/>
    </source>
</evidence>
<gene>
    <name evidence="6" type="primary">LOC113872643</name>
</gene>
<dbReference type="OrthoDB" id="686202at2759"/>
<feature type="region of interest" description="Disordered" evidence="3">
    <location>
        <begin position="56"/>
        <end position="117"/>
    </location>
</feature>
<accession>A0A8B8MG33</accession>
<dbReference type="KEGG" id="aprc:113872643"/>
<dbReference type="InterPro" id="IPR014977">
    <property type="entry name" value="WRC_dom"/>
</dbReference>
<organism evidence="5 6">
    <name type="scientific">Abrus precatorius</name>
    <name type="common">Indian licorice</name>
    <name type="synonym">Glycine abrus</name>
    <dbReference type="NCBI Taxonomy" id="3816"/>
    <lineage>
        <taxon>Eukaryota</taxon>
        <taxon>Viridiplantae</taxon>
        <taxon>Streptophyta</taxon>
        <taxon>Embryophyta</taxon>
        <taxon>Tracheophyta</taxon>
        <taxon>Spermatophyta</taxon>
        <taxon>Magnoliopsida</taxon>
        <taxon>eudicotyledons</taxon>
        <taxon>Gunneridae</taxon>
        <taxon>Pentapetalae</taxon>
        <taxon>rosids</taxon>
        <taxon>fabids</taxon>
        <taxon>Fabales</taxon>
        <taxon>Fabaceae</taxon>
        <taxon>Papilionoideae</taxon>
        <taxon>50 kb inversion clade</taxon>
        <taxon>NPAAA clade</taxon>
        <taxon>indigoferoid/millettioid clade</taxon>
        <taxon>Abreae</taxon>
        <taxon>Abrus</taxon>
    </lineage>
</organism>
<evidence type="ECO:0000313" key="5">
    <source>
        <dbReference type="Proteomes" id="UP000694853"/>
    </source>
</evidence>
<sequence length="378" mass="42199">MRIRNRQVPFPLLPVIHSDPNLINRSPVMVQLNEATTSSPKPSCTHGLAIAPLPLLDRPQPSDQPLPPIGKATNGCDDSTGEGGTHRRHHRKQEPLVEDGRWEEGGGQKGNDTRSSFVCRKGNISCSETPAEAFSPSSPSKQDGRWCEGEKAFPLKKRRGSLENATEDNNNDDNNNNNRKKMKMKNKMKTKMNKKCLVQDDSNEAEEEEEEEEEVKEEEVMRETKPEVNVGKKRVRGSALMEGSRCSRVNGRGWRCCQQTLVGYSLCEHHLGKGRLRSMTSVRNKSIGTTSGAPKNMALVSEPSSQKQTTKCSSVNYDPMDNDGEDKDEKKPLMVTKKRMKLGMVKARSISSLLGQTNDEIVAIAEDINNQMKYLYTT</sequence>
<feature type="domain" description="WRC" evidence="4">
    <location>
        <begin position="240"/>
        <end position="284"/>
    </location>
</feature>
<evidence type="ECO:0000256" key="2">
    <source>
        <dbReference type="PROSITE-ProRule" id="PRU01002"/>
    </source>
</evidence>
<dbReference type="Proteomes" id="UP000694853">
    <property type="component" value="Unplaced"/>
</dbReference>
<feature type="compositionally biased region" description="Polar residues" evidence="3">
    <location>
        <begin position="302"/>
        <end position="316"/>
    </location>
</feature>
<comment type="caution">
    <text evidence="2">Lacks conserved residue(s) required for the propagation of feature annotation.</text>
</comment>
<feature type="region of interest" description="Disordered" evidence="3">
    <location>
        <begin position="153"/>
        <end position="181"/>
    </location>
</feature>
<feature type="region of interest" description="Disordered" evidence="3">
    <location>
        <begin position="127"/>
        <end position="146"/>
    </location>
</feature>
<dbReference type="GeneID" id="113872643"/>
<evidence type="ECO:0000313" key="6">
    <source>
        <dbReference type="RefSeq" id="XP_027366149.1"/>
    </source>
</evidence>
<feature type="compositionally biased region" description="Basic and acidic residues" evidence="3">
    <location>
        <begin position="93"/>
        <end position="106"/>
    </location>
</feature>
<keyword evidence="1" id="KW-0539">Nucleus</keyword>
<proteinExistence type="predicted"/>
<dbReference type="PROSITE" id="PS51667">
    <property type="entry name" value="WRC"/>
    <property type="match status" value="1"/>
</dbReference>
<name>A0A8B8MG33_ABRPR</name>
<dbReference type="Pfam" id="PF08879">
    <property type="entry name" value="WRC"/>
    <property type="match status" value="1"/>
</dbReference>
<dbReference type="RefSeq" id="XP_027366149.1">
    <property type="nucleotide sequence ID" value="XM_027510348.1"/>
</dbReference>
<reference evidence="5" key="1">
    <citation type="journal article" date="2019" name="Toxins">
        <title>Detection of Abrin-Like and Prepropulchellin-Like Toxin Genes and Transcripts Using Whole Genome Sequencing and Full-Length Transcript Sequencing of Abrus precatorius.</title>
        <authorList>
            <person name="Hovde B.T."/>
            <person name="Daligault H.E."/>
            <person name="Hanschen E.R."/>
            <person name="Kunde Y.A."/>
            <person name="Johnson M.B."/>
            <person name="Starkenburg S.R."/>
            <person name="Johnson S.L."/>
        </authorList>
    </citation>
    <scope>NUCLEOTIDE SEQUENCE [LARGE SCALE GENOMIC DNA]</scope>
</reference>
<evidence type="ECO:0000259" key="4">
    <source>
        <dbReference type="PROSITE" id="PS51667"/>
    </source>
</evidence>